<evidence type="ECO:0000313" key="1">
    <source>
        <dbReference type="EMBL" id="GET92162.1"/>
    </source>
</evidence>
<dbReference type="GO" id="GO:0004784">
    <property type="term" value="F:superoxide dismutase activity"/>
    <property type="evidence" value="ECO:0007669"/>
    <property type="project" value="TreeGrafter"/>
</dbReference>
<reference evidence="1" key="1">
    <citation type="submission" date="2019-11" db="EMBL/GenBank/DDBJ databases">
        <title>Leishmania tarentolae CDS.</title>
        <authorList>
            <person name="Goto Y."/>
            <person name="Yamagishi J."/>
        </authorList>
    </citation>
    <scope>NUCLEOTIDE SEQUENCE [LARGE SCALE GENOMIC DNA]</scope>
    <source>
        <strain evidence="1">Parrot Tar II</strain>
    </source>
</reference>
<evidence type="ECO:0000313" key="2">
    <source>
        <dbReference type="Proteomes" id="UP000419144"/>
    </source>
</evidence>
<sequence>MLCARTRFLFMRPEAAAAELRRLLPLLSFTGRGTGAAMHSIASLIVSTAYSSTAAQSVTNHSRDCPVLSKKLPLSLIGKEPSFAARPCLNCVRERVHYVSSVSFCDYFEKKCAEGQQHGRRASSNGIFGADALPKFLLETIERSYGSVSAFKDSVMLHSTGAMIPGRLWIVYTPPIGGSEYGSLSLLNLPACKVPLVHGLWPLAVINITEKRLCEQIACRSGKGGDAVGTDSTPAWSHAARVLQTLGALAATAEGNHRAESVAQIKLSAIQFAITEEALCAMNWHFVEMQLKSALAYYSSKERTQAQREHRKEKEHVAALRAMSQLKDSGAVIHATDSVTITSSNSFGASPAGEPNRASAAAVTSSLERTESNCLGEISTQTATVATSSAEATTANTAYNSVWTDDNTATGPTASEPRTVQQADGTWEYHYNNGNVTKVLPDGTKVFQTENLTTTVFVNGDTLFEYPNNTSILDRADGVRVTTYADGTKREERLK</sequence>
<dbReference type="SUPFAM" id="SSF54719">
    <property type="entry name" value="Fe,Mn superoxide dismutase (SOD), C-terminal domain"/>
    <property type="match status" value="1"/>
</dbReference>
<dbReference type="PANTHER" id="PTHR42769">
    <property type="entry name" value="SUPEROXIDE DISMUTASE"/>
    <property type="match status" value="1"/>
</dbReference>
<dbReference type="InterPro" id="IPR036314">
    <property type="entry name" value="SOD_C_sf"/>
</dbReference>
<dbReference type="EMBL" id="BLBS01000054">
    <property type="protein sequence ID" value="GET92162.1"/>
    <property type="molecule type" value="Genomic_DNA"/>
</dbReference>
<comment type="caution">
    <text evidence="1">The sequence shown here is derived from an EMBL/GenBank/DDBJ whole genome shotgun (WGS) entry which is preliminary data.</text>
</comment>
<dbReference type="AlphaFoldDB" id="A0A640KRK2"/>
<dbReference type="Gene3D" id="2.60.450.20">
    <property type="match status" value="1"/>
</dbReference>
<organism evidence="1 2">
    <name type="scientific">Leishmania tarentolae</name>
    <name type="common">Sauroleishmania tarentolae</name>
    <dbReference type="NCBI Taxonomy" id="5689"/>
    <lineage>
        <taxon>Eukaryota</taxon>
        <taxon>Discoba</taxon>
        <taxon>Euglenozoa</taxon>
        <taxon>Kinetoplastea</taxon>
        <taxon>Metakinetoplastina</taxon>
        <taxon>Trypanosomatida</taxon>
        <taxon>Trypanosomatidae</taxon>
        <taxon>Leishmaniinae</taxon>
        <taxon>Leishmania</taxon>
        <taxon>lizard Leishmania</taxon>
    </lineage>
</organism>
<dbReference type="PANTHER" id="PTHR42769:SF1">
    <property type="entry name" value="MANGANESE_IRON SUPEROXIDE DISMUTASE C-TERMINAL DOMAIN-CONTAINING PROTEIN"/>
    <property type="match status" value="1"/>
</dbReference>
<dbReference type="OrthoDB" id="272609at2759"/>
<gene>
    <name evidence="1" type="ORF">LtaPh_3408100</name>
</gene>
<name>A0A640KRK2_LEITA</name>
<dbReference type="Proteomes" id="UP000419144">
    <property type="component" value="Unassembled WGS sequence"/>
</dbReference>
<accession>A0A640KRK2</accession>
<proteinExistence type="predicted"/>
<keyword evidence="2" id="KW-1185">Reference proteome</keyword>
<dbReference type="VEuPathDB" id="TriTrypDB:LtaPh_3408100"/>
<dbReference type="InterPro" id="IPR047002">
    <property type="entry name" value="Tcp10_C_sf"/>
</dbReference>
<dbReference type="Gene3D" id="3.55.40.20">
    <property type="entry name" value="Iron/manganese superoxide dismutase, C-terminal domain"/>
    <property type="match status" value="1"/>
</dbReference>
<protein>
    <submittedName>
        <fullName evidence="1">Uncharacterized protein</fullName>
    </submittedName>
</protein>